<keyword evidence="1" id="KW-0472">Membrane</keyword>
<dbReference type="EMBL" id="BMHV01000023">
    <property type="protein sequence ID" value="GGF71980.1"/>
    <property type="molecule type" value="Genomic_DNA"/>
</dbReference>
<evidence type="ECO:0000256" key="1">
    <source>
        <dbReference type="SAM" id="Phobius"/>
    </source>
</evidence>
<reference evidence="2" key="1">
    <citation type="journal article" date="2014" name="Int. J. Syst. Evol. Microbiol.">
        <title>Complete genome sequence of Corynebacterium casei LMG S-19264T (=DSM 44701T), isolated from a smear-ripened cheese.</title>
        <authorList>
            <consortium name="US DOE Joint Genome Institute (JGI-PGF)"/>
            <person name="Walter F."/>
            <person name="Albersmeier A."/>
            <person name="Kalinowski J."/>
            <person name="Ruckert C."/>
        </authorList>
    </citation>
    <scope>NUCLEOTIDE SEQUENCE</scope>
    <source>
        <strain evidence="2">CGMCC 1.15254</strain>
    </source>
</reference>
<feature type="transmembrane region" description="Helical" evidence="1">
    <location>
        <begin position="160"/>
        <end position="180"/>
    </location>
</feature>
<name>A0A917C5P9_9PROT</name>
<dbReference type="AlphaFoldDB" id="A0A917C5P9"/>
<keyword evidence="1" id="KW-1133">Transmembrane helix</keyword>
<comment type="caution">
    <text evidence="2">The sequence shown here is derived from an EMBL/GenBank/DDBJ whole genome shotgun (WGS) entry which is preliminary data.</text>
</comment>
<evidence type="ECO:0000313" key="3">
    <source>
        <dbReference type="Proteomes" id="UP000632498"/>
    </source>
</evidence>
<organism evidence="2 3">
    <name type="scientific">Terasakiella brassicae</name>
    <dbReference type="NCBI Taxonomy" id="1634917"/>
    <lineage>
        <taxon>Bacteria</taxon>
        <taxon>Pseudomonadati</taxon>
        <taxon>Pseudomonadota</taxon>
        <taxon>Alphaproteobacteria</taxon>
        <taxon>Rhodospirillales</taxon>
        <taxon>Terasakiellaceae</taxon>
        <taxon>Terasakiella</taxon>
    </lineage>
</organism>
<sequence>MTENAGTIKQAWRSKRARQGTWALALCTYALLLCLGSYLRLQEQDLRQNTIVQTARMLASTVLSTGGESDDILLRVNDLLNVDSVLGVKLLQGGDSPLSVGETQNDFPPQSASQNVLVQWDDLFEKADIALRLDENLPYDWLILRLDGARLSPAPHWGTLVNWVAAPLMAGLLAVLNLWLWGKMHLRPMQAIQNHLQEHSGKLASTPLPQELTKGKDLTSLLARQIEAMRVEVSEAKAKSDFQARFLHETPYALLRCSVNRKVLYANSAARAQQALFGDDSKEFVAPALSELVRKAFYESKEVFGDIRSKDHIITFRAVPVLDAGYVNLYGEAKRHMDDDI</sequence>
<protein>
    <submittedName>
        <fullName evidence="2">Uncharacterized protein</fullName>
    </submittedName>
</protein>
<accession>A0A917C5P9</accession>
<dbReference type="RefSeq" id="WP_188666269.1">
    <property type="nucleotide sequence ID" value="NZ_BMHV01000023.1"/>
</dbReference>
<reference evidence="2" key="2">
    <citation type="submission" date="2020-09" db="EMBL/GenBank/DDBJ databases">
        <authorList>
            <person name="Sun Q."/>
            <person name="Zhou Y."/>
        </authorList>
    </citation>
    <scope>NUCLEOTIDE SEQUENCE</scope>
    <source>
        <strain evidence="2">CGMCC 1.15254</strain>
    </source>
</reference>
<dbReference type="Proteomes" id="UP000632498">
    <property type="component" value="Unassembled WGS sequence"/>
</dbReference>
<feature type="transmembrane region" description="Helical" evidence="1">
    <location>
        <begin position="21"/>
        <end position="39"/>
    </location>
</feature>
<evidence type="ECO:0000313" key="2">
    <source>
        <dbReference type="EMBL" id="GGF71980.1"/>
    </source>
</evidence>
<proteinExistence type="predicted"/>
<keyword evidence="3" id="KW-1185">Reference proteome</keyword>
<keyword evidence="1" id="KW-0812">Transmembrane</keyword>
<gene>
    <name evidence="2" type="ORF">GCM10011332_27410</name>
</gene>